<name>A0A0L1JV65_9RHOB</name>
<reference evidence="2 3" key="1">
    <citation type="journal article" date="2015" name="Int. J. Syst. Evol. Microbiol.">
        <title>Aestuariivita atlantica sp. nov., isolated from deep sea sediment of the Atlantic Ocean.</title>
        <authorList>
            <person name="Li G."/>
            <person name="Lai Q."/>
            <person name="Du Y."/>
            <person name="Liu X."/>
            <person name="Sun F."/>
            <person name="Shao Z."/>
        </authorList>
    </citation>
    <scope>NUCLEOTIDE SEQUENCE [LARGE SCALE GENOMIC DNA]</scope>
    <source>
        <strain evidence="2 3">22II-S11-z3</strain>
    </source>
</reference>
<comment type="caution">
    <text evidence="2">The sequence shown here is derived from an EMBL/GenBank/DDBJ whole genome shotgun (WGS) entry which is preliminary data.</text>
</comment>
<keyword evidence="1" id="KW-0201">Cytochrome c-type biogenesis</keyword>
<evidence type="ECO:0008006" key="4">
    <source>
        <dbReference type="Google" id="ProtNLM"/>
    </source>
</evidence>
<proteinExistence type="predicted"/>
<dbReference type="InterPro" id="IPR011990">
    <property type="entry name" value="TPR-like_helical_dom_sf"/>
</dbReference>
<gene>
    <name evidence="2" type="ORF">ATO11_01625</name>
</gene>
<dbReference type="NCBIfam" id="TIGR03142">
    <property type="entry name" value="cytochro_ccmI"/>
    <property type="match status" value="1"/>
</dbReference>
<dbReference type="GO" id="GO:0017004">
    <property type="term" value="P:cytochrome complex assembly"/>
    <property type="evidence" value="ECO:0007669"/>
    <property type="project" value="UniProtKB-KW"/>
</dbReference>
<dbReference type="Proteomes" id="UP000036938">
    <property type="component" value="Unassembled WGS sequence"/>
</dbReference>
<dbReference type="EMBL" id="AQQZ01000001">
    <property type="protein sequence ID" value="KNG95669.1"/>
    <property type="molecule type" value="Genomic_DNA"/>
</dbReference>
<sequence>MGFWAATILMALASCALLFLAMRRGGDAAQSDYDVQVYRDQLAEVDRDLGRGVLDPEDAERVRTEIARRILAADAGREGLKTGPGKRATLVAAGLSALVIAGGAFAIYTRIGAPGYGDFGLKARFAQAEEARASRPSQSEAEARVPATAPDASARVETLVAQLREVVKDRPDDLRGQSLLVQYEGALGNYAAAYQAQDRVIAIKGEDATAADYGAKAELMILAAGGIVTPEAEAVLNEALTRDSTLGASRYYMGLMYAQTGRPDITFRFWSQLLERGPENAPWIAPIRAQIGELAQIAGVRYTPPSVDGPRGPTQDDIAAAADLTPEERMEMIRGMVGRLSDKLATEGGPPQEWAQLIRSLSVIGDYAQAEAVWANAQEVYADDPGALVPIQRAAQQAGLDQ</sequence>
<dbReference type="STRING" id="1317121.ATO11_01625"/>
<evidence type="ECO:0000313" key="3">
    <source>
        <dbReference type="Proteomes" id="UP000036938"/>
    </source>
</evidence>
<dbReference type="SUPFAM" id="SSF48452">
    <property type="entry name" value="TPR-like"/>
    <property type="match status" value="1"/>
</dbReference>
<evidence type="ECO:0000256" key="1">
    <source>
        <dbReference type="ARBA" id="ARBA00022748"/>
    </source>
</evidence>
<dbReference type="Gene3D" id="1.25.40.10">
    <property type="entry name" value="Tetratricopeptide repeat domain"/>
    <property type="match status" value="1"/>
</dbReference>
<dbReference type="PATRIC" id="fig|1317121.7.peg.324"/>
<organism evidence="2 3">
    <name type="scientific">Pseudaestuariivita atlantica</name>
    <dbReference type="NCBI Taxonomy" id="1317121"/>
    <lineage>
        <taxon>Bacteria</taxon>
        <taxon>Pseudomonadati</taxon>
        <taxon>Pseudomonadota</taxon>
        <taxon>Alphaproteobacteria</taxon>
        <taxon>Rhodobacterales</taxon>
        <taxon>Paracoccaceae</taxon>
        <taxon>Pseudaestuariivita</taxon>
    </lineage>
</organism>
<protein>
    <recommendedName>
        <fullName evidence="4">Cytochrome C</fullName>
    </recommendedName>
</protein>
<keyword evidence="3" id="KW-1185">Reference proteome</keyword>
<accession>A0A0L1JV65</accession>
<dbReference type="InterPro" id="IPR017560">
    <property type="entry name" value="Cyt_c_biogenesis_CcmI"/>
</dbReference>
<dbReference type="AlphaFoldDB" id="A0A0L1JV65"/>
<evidence type="ECO:0000313" key="2">
    <source>
        <dbReference type="EMBL" id="KNG95669.1"/>
    </source>
</evidence>